<organism evidence="2">
    <name type="scientific">freshwater metagenome</name>
    <dbReference type="NCBI Taxonomy" id="449393"/>
    <lineage>
        <taxon>unclassified sequences</taxon>
        <taxon>metagenomes</taxon>
        <taxon>ecological metagenomes</taxon>
    </lineage>
</organism>
<sequence length="88" mass="9157">MPTQDVTIRKAPRLAVFVGTGAVLGIIAAAIATTALPVDPAVGAFATWGFFSIMFSLIGMGVFAGLALIVDRRSRSHSATARVTKKKP</sequence>
<gene>
    <name evidence="2" type="ORF">UFOPK1788_00688</name>
</gene>
<keyword evidence="1" id="KW-1133">Transmembrane helix</keyword>
<keyword evidence="1" id="KW-0812">Transmembrane</keyword>
<dbReference type="EMBL" id="CAEZUE010000078">
    <property type="protein sequence ID" value="CAB4593989.1"/>
    <property type="molecule type" value="Genomic_DNA"/>
</dbReference>
<evidence type="ECO:0000313" key="2">
    <source>
        <dbReference type="EMBL" id="CAB4593989.1"/>
    </source>
</evidence>
<accession>A0A6J6G1L3</accession>
<protein>
    <submittedName>
        <fullName evidence="2">Unannotated protein</fullName>
    </submittedName>
</protein>
<feature type="transmembrane region" description="Helical" evidence="1">
    <location>
        <begin position="48"/>
        <end position="70"/>
    </location>
</feature>
<proteinExistence type="predicted"/>
<reference evidence="2" key="1">
    <citation type="submission" date="2020-05" db="EMBL/GenBank/DDBJ databases">
        <authorList>
            <person name="Chiriac C."/>
            <person name="Salcher M."/>
            <person name="Ghai R."/>
            <person name="Kavagutti S V."/>
        </authorList>
    </citation>
    <scope>NUCLEOTIDE SEQUENCE</scope>
</reference>
<keyword evidence="1" id="KW-0472">Membrane</keyword>
<name>A0A6J6G1L3_9ZZZZ</name>
<dbReference type="AlphaFoldDB" id="A0A6J6G1L3"/>
<feature type="transmembrane region" description="Helical" evidence="1">
    <location>
        <begin position="14"/>
        <end position="36"/>
    </location>
</feature>
<evidence type="ECO:0000256" key="1">
    <source>
        <dbReference type="SAM" id="Phobius"/>
    </source>
</evidence>